<dbReference type="AlphaFoldDB" id="A0A4W5NB40"/>
<feature type="region of interest" description="Disordered" evidence="1">
    <location>
        <begin position="102"/>
        <end position="122"/>
    </location>
</feature>
<dbReference type="GeneTree" id="ENSGT00970000196802"/>
<evidence type="ECO:0000313" key="3">
    <source>
        <dbReference type="Proteomes" id="UP000314982"/>
    </source>
</evidence>
<protein>
    <submittedName>
        <fullName evidence="2">Uncharacterized protein</fullName>
    </submittedName>
</protein>
<evidence type="ECO:0000256" key="1">
    <source>
        <dbReference type="SAM" id="MobiDB-lite"/>
    </source>
</evidence>
<dbReference type="Ensembl" id="ENSHHUT00000049812.1">
    <property type="protein sequence ID" value="ENSHHUP00000048062.1"/>
    <property type="gene ID" value="ENSHHUG00000029166.1"/>
</dbReference>
<reference evidence="2" key="2">
    <citation type="submission" date="2025-08" db="UniProtKB">
        <authorList>
            <consortium name="Ensembl"/>
        </authorList>
    </citation>
    <scope>IDENTIFICATION</scope>
</reference>
<dbReference type="Proteomes" id="UP000314982">
    <property type="component" value="Unassembled WGS sequence"/>
</dbReference>
<proteinExistence type="predicted"/>
<keyword evidence="3" id="KW-1185">Reference proteome</keyword>
<accession>A0A4W5NB40</accession>
<name>A0A4W5NB40_9TELE</name>
<feature type="compositionally biased region" description="Acidic residues" evidence="1">
    <location>
        <begin position="102"/>
        <end position="116"/>
    </location>
</feature>
<dbReference type="Gene3D" id="1.10.533.10">
    <property type="entry name" value="Death Domain, Fas"/>
    <property type="match status" value="1"/>
</dbReference>
<reference evidence="3" key="1">
    <citation type="submission" date="2018-06" db="EMBL/GenBank/DDBJ databases">
        <title>Genome assembly of Danube salmon.</title>
        <authorList>
            <person name="Macqueen D.J."/>
            <person name="Gundappa M.K."/>
        </authorList>
    </citation>
    <scope>NUCLEOTIDE SEQUENCE [LARGE SCALE GENOMIC DNA]</scope>
</reference>
<evidence type="ECO:0000313" key="2">
    <source>
        <dbReference type="Ensembl" id="ENSHHUP00000048062.1"/>
    </source>
</evidence>
<reference evidence="2" key="3">
    <citation type="submission" date="2025-09" db="UniProtKB">
        <authorList>
            <consortium name="Ensembl"/>
        </authorList>
    </citation>
    <scope>IDENTIFICATION</scope>
</reference>
<dbReference type="STRING" id="62062.ENSHHUP00000048062"/>
<dbReference type="InterPro" id="IPR011029">
    <property type="entry name" value="DEATH-like_dom_sf"/>
</dbReference>
<sequence length="163" mass="19498">MDLPLTFRDFPTAQRDQQERLESEIPSYQSHQTDLSFIFKRKCFSPRDQQERLESEIPSYQSHQTDLSFIFKSIEDIITFVKRELKRFKNILSPDLPECIENQEEDEEVVDAEEERQESSAREGALKITLQILRNMDQKELADILEKKKEFDVFDLRKYSRTE</sequence>
<organism evidence="2 3">
    <name type="scientific">Hucho hucho</name>
    <name type="common">huchen</name>
    <dbReference type="NCBI Taxonomy" id="62062"/>
    <lineage>
        <taxon>Eukaryota</taxon>
        <taxon>Metazoa</taxon>
        <taxon>Chordata</taxon>
        <taxon>Craniata</taxon>
        <taxon>Vertebrata</taxon>
        <taxon>Euteleostomi</taxon>
        <taxon>Actinopterygii</taxon>
        <taxon>Neopterygii</taxon>
        <taxon>Teleostei</taxon>
        <taxon>Protacanthopterygii</taxon>
        <taxon>Salmoniformes</taxon>
        <taxon>Salmonidae</taxon>
        <taxon>Salmoninae</taxon>
        <taxon>Hucho</taxon>
    </lineage>
</organism>